<gene>
    <name evidence="1" type="ORF">SAMN05216418_1692</name>
</gene>
<dbReference type="SUPFAM" id="SSF69118">
    <property type="entry name" value="AhpD-like"/>
    <property type="match status" value="1"/>
</dbReference>
<name>A0A1G6J276_9MICO</name>
<dbReference type="OrthoDB" id="8718286at2"/>
<dbReference type="EMBL" id="FMYG01000003">
    <property type="protein sequence ID" value="SDC12952.1"/>
    <property type="molecule type" value="Genomic_DNA"/>
</dbReference>
<accession>A0A1G6J276</accession>
<reference evidence="1 2" key="1">
    <citation type="submission" date="2016-09" db="EMBL/GenBank/DDBJ databases">
        <authorList>
            <person name="Capua I."/>
            <person name="De Benedictis P."/>
            <person name="Joannis T."/>
            <person name="Lombin L.H."/>
            <person name="Cattoli G."/>
        </authorList>
    </citation>
    <scope>NUCLEOTIDE SEQUENCE [LARGE SCALE GENOMIC DNA]</scope>
    <source>
        <strain evidence="1 2">NIO-1002</strain>
    </source>
</reference>
<dbReference type="InterPro" id="IPR023982">
    <property type="entry name" value="CHP04029_CMD-like"/>
</dbReference>
<evidence type="ECO:0000313" key="1">
    <source>
        <dbReference type="EMBL" id="SDC12952.1"/>
    </source>
</evidence>
<dbReference type="NCBIfam" id="TIGR04029">
    <property type="entry name" value="CMD_Avi_7170"/>
    <property type="match status" value="1"/>
</dbReference>
<dbReference type="STRING" id="993073.AS029_07180"/>
<dbReference type="InterPro" id="IPR029032">
    <property type="entry name" value="AhpD-like"/>
</dbReference>
<proteinExistence type="predicted"/>
<protein>
    <submittedName>
        <fullName evidence="1">CMD domain protein, Avi_7170 family</fullName>
    </submittedName>
</protein>
<evidence type="ECO:0000313" key="2">
    <source>
        <dbReference type="Proteomes" id="UP000183203"/>
    </source>
</evidence>
<dbReference type="AlphaFoldDB" id="A0A1G6J276"/>
<dbReference type="RefSeq" id="WP_058231898.1">
    <property type="nucleotide sequence ID" value="NZ_FMYG01000003.1"/>
</dbReference>
<dbReference type="Proteomes" id="UP000183203">
    <property type="component" value="Unassembled WGS sequence"/>
</dbReference>
<dbReference type="Gene3D" id="1.20.1290.10">
    <property type="entry name" value="AhpD-like"/>
    <property type="match status" value="1"/>
</dbReference>
<sequence>MSTPPADIIDLLAGIRPGDALDTVRSGRPQARENAQRSFEALLEPAVPGEFSLAERYAVALFVSTLHGFAAATEFYGDLLGDEAAELVPVVTEAAAAASAPGPFGQYREPGLAAESTDGARWSPEAGVTKGLGIRLSAALAHAHLLVVRPREARPDALKSLVDAGWSPDAIVSLSQLVAFLTFQLRLAWGLRVLAAAPAPVDAHAAHASPSPARASLAEGV</sequence>
<organism evidence="1 2">
    <name type="scientific">Microbacterium enclense</name>
    <dbReference type="NCBI Taxonomy" id="993073"/>
    <lineage>
        <taxon>Bacteria</taxon>
        <taxon>Bacillati</taxon>
        <taxon>Actinomycetota</taxon>
        <taxon>Actinomycetes</taxon>
        <taxon>Micrococcales</taxon>
        <taxon>Microbacteriaceae</taxon>
        <taxon>Microbacterium</taxon>
    </lineage>
</organism>